<dbReference type="Proteomes" id="UP001596105">
    <property type="component" value="Unassembled WGS sequence"/>
</dbReference>
<dbReference type="Gene3D" id="3.40.190.10">
    <property type="entry name" value="Periplasmic binding protein-like II"/>
    <property type="match status" value="2"/>
</dbReference>
<evidence type="ECO:0000313" key="3">
    <source>
        <dbReference type="Proteomes" id="UP001596105"/>
    </source>
</evidence>
<proteinExistence type="predicted"/>
<dbReference type="InterPro" id="IPR006059">
    <property type="entry name" value="SBP"/>
</dbReference>
<dbReference type="RefSeq" id="WP_209743963.1">
    <property type="nucleotide sequence ID" value="NZ_JBHSMH010000111.1"/>
</dbReference>
<accession>A0ABW0M469</accession>
<dbReference type="PANTHER" id="PTHR43649">
    <property type="entry name" value="ARABINOSE-BINDING PROTEIN-RELATED"/>
    <property type="match status" value="1"/>
</dbReference>
<keyword evidence="3" id="KW-1185">Reference proteome</keyword>
<dbReference type="InterPro" id="IPR050490">
    <property type="entry name" value="Bact_solute-bd_prot1"/>
</dbReference>
<sequence>MSGLSSHTSEKRKPRVKRKLLAALSLLLVLILAVAGCGGPNNGKSVSEDSIDKPSSLASNRDGTDKSSEKITLKLMHLWPEDSAAQYKVVSRIIDEYQKANPNVKIQTDMLANEQYKSKLKILAASNELPDIGFTWAAGFMTPYVRSRMFAPLNDIVQGEFKGKFVAGTVEAYSYNGNDYALPIELNIVPIFYNKSIFQKYNLQPPNTYDELLNIIRTLRGNEVTPITLGGNDGWPVSLWYMYLADRIGGPSLLDESVAHRTFTDPALIAAAKKSQELVDMDAFNQGFIGLSNDEATAVFMNSKAAMYMTGSWEVPNYTMNKAFPQEFRNQIGFFKFPTIDGAKGNVDDWVGGPGVGLFVSQNSKHMDEAKRFVAFFVKKWGEISVTDAGIIPATKVDTDAIKLPQMYIDLLNELNNAKKVTLYLDVQMNPVEAKGHYNLIQELFSKQITPEEFAHFQEKLLKDGN</sequence>
<dbReference type="Pfam" id="PF01547">
    <property type="entry name" value="SBP_bac_1"/>
    <property type="match status" value="1"/>
</dbReference>
<gene>
    <name evidence="2" type="ORF">ACFPPD_23835</name>
</gene>
<feature type="region of interest" description="Disordered" evidence="1">
    <location>
        <begin position="43"/>
        <end position="65"/>
    </location>
</feature>
<evidence type="ECO:0000313" key="2">
    <source>
        <dbReference type="EMBL" id="MFC5471713.1"/>
    </source>
</evidence>
<reference evidence="3" key="1">
    <citation type="journal article" date="2019" name="Int. J. Syst. Evol. Microbiol.">
        <title>The Global Catalogue of Microorganisms (GCM) 10K type strain sequencing project: providing services to taxonomists for standard genome sequencing and annotation.</title>
        <authorList>
            <consortium name="The Broad Institute Genomics Platform"/>
            <consortium name="The Broad Institute Genome Sequencing Center for Infectious Disease"/>
            <person name="Wu L."/>
            <person name="Ma J."/>
        </authorList>
    </citation>
    <scope>NUCLEOTIDE SEQUENCE [LARGE SCALE GENOMIC DNA]</scope>
    <source>
        <strain evidence="3">CCUG 57113</strain>
    </source>
</reference>
<protein>
    <submittedName>
        <fullName evidence="2">Extracellular solute-binding protein</fullName>
    </submittedName>
</protein>
<dbReference type="PANTHER" id="PTHR43649:SF14">
    <property type="entry name" value="BLR3389 PROTEIN"/>
    <property type="match status" value="1"/>
</dbReference>
<dbReference type="SUPFAM" id="SSF53850">
    <property type="entry name" value="Periplasmic binding protein-like II"/>
    <property type="match status" value="1"/>
</dbReference>
<comment type="caution">
    <text evidence="2">The sequence shown here is derived from an EMBL/GenBank/DDBJ whole genome shotgun (WGS) entry which is preliminary data.</text>
</comment>
<evidence type="ECO:0000256" key="1">
    <source>
        <dbReference type="SAM" id="MobiDB-lite"/>
    </source>
</evidence>
<dbReference type="EMBL" id="JBHSMH010000111">
    <property type="protein sequence ID" value="MFC5471713.1"/>
    <property type="molecule type" value="Genomic_DNA"/>
</dbReference>
<name>A0ABW0M469_9BACL</name>
<organism evidence="2 3">
    <name type="scientific">Cohnella suwonensis</name>
    <dbReference type="NCBI Taxonomy" id="696072"/>
    <lineage>
        <taxon>Bacteria</taxon>
        <taxon>Bacillati</taxon>
        <taxon>Bacillota</taxon>
        <taxon>Bacilli</taxon>
        <taxon>Bacillales</taxon>
        <taxon>Paenibacillaceae</taxon>
        <taxon>Cohnella</taxon>
    </lineage>
</organism>